<dbReference type="Pfam" id="PF13476">
    <property type="entry name" value="AAA_23"/>
    <property type="match status" value="1"/>
</dbReference>
<evidence type="ECO:0000313" key="6">
    <source>
        <dbReference type="EMBL" id="MBC2576110.1"/>
    </source>
</evidence>
<feature type="coiled-coil region" evidence="4">
    <location>
        <begin position="220"/>
        <end position="288"/>
    </location>
</feature>
<evidence type="ECO:0000259" key="5">
    <source>
        <dbReference type="Pfam" id="PF13476"/>
    </source>
</evidence>
<feature type="coiled-coil region" evidence="4">
    <location>
        <begin position="880"/>
        <end position="907"/>
    </location>
</feature>
<feature type="coiled-coil region" evidence="4">
    <location>
        <begin position="659"/>
        <end position="722"/>
    </location>
</feature>
<comment type="similarity">
    <text evidence="1">Belongs to the SMC family. SbcC subfamily.</text>
</comment>
<comment type="caution">
    <text evidence="6">The sequence shown here is derived from an EMBL/GenBank/DDBJ whole genome shotgun (WGS) entry which is preliminary data.</text>
</comment>
<feature type="coiled-coil region" evidence="4">
    <location>
        <begin position="795"/>
        <end position="846"/>
    </location>
</feature>
<name>A0ABR6TL22_9FIRM</name>
<feature type="domain" description="Rad50/SbcC-type AAA" evidence="5">
    <location>
        <begin position="5"/>
        <end position="284"/>
    </location>
</feature>
<evidence type="ECO:0000256" key="3">
    <source>
        <dbReference type="ARBA" id="ARBA00013368"/>
    </source>
</evidence>
<comment type="subunit">
    <text evidence="2">Heterodimer of SbcC and SbcD.</text>
</comment>
<dbReference type="EMBL" id="JABGBW010000002">
    <property type="protein sequence ID" value="MBC2576110.1"/>
    <property type="molecule type" value="Genomic_DNA"/>
</dbReference>
<protein>
    <recommendedName>
        <fullName evidence="3">Nuclease SbcCD subunit C</fullName>
    </recommendedName>
</protein>
<reference evidence="6 7" key="1">
    <citation type="submission" date="2020-05" db="EMBL/GenBank/DDBJ databases">
        <title>Draft genome of xy-202 and genomic insight in genome of the genus Peptostreptococcus.</title>
        <authorList>
            <person name="Zhang Z."/>
        </authorList>
    </citation>
    <scope>NUCLEOTIDE SEQUENCE [LARGE SCALE GENOMIC DNA]</scope>
    <source>
        <strain evidence="6 7">DSM 27025</strain>
    </source>
</reference>
<evidence type="ECO:0000256" key="4">
    <source>
        <dbReference type="SAM" id="Coils"/>
    </source>
</evidence>
<dbReference type="RefSeq" id="WP_185624111.1">
    <property type="nucleotide sequence ID" value="NZ_JABGBW010000002.1"/>
</dbReference>
<dbReference type="SUPFAM" id="SSF52540">
    <property type="entry name" value="P-loop containing nucleoside triphosphate hydrolases"/>
    <property type="match status" value="2"/>
</dbReference>
<evidence type="ECO:0000313" key="7">
    <source>
        <dbReference type="Proteomes" id="UP000713904"/>
    </source>
</evidence>
<dbReference type="InterPro" id="IPR027417">
    <property type="entry name" value="P-loop_NTPase"/>
</dbReference>
<feature type="coiled-coil region" evidence="4">
    <location>
        <begin position="940"/>
        <end position="988"/>
    </location>
</feature>
<evidence type="ECO:0000256" key="2">
    <source>
        <dbReference type="ARBA" id="ARBA00011322"/>
    </source>
</evidence>
<gene>
    <name evidence="6" type="ORF">HLB29_05370</name>
</gene>
<accession>A0ABR6TL22</accession>
<keyword evidence="7" id="KW-1185">Reference proteome</keyword>
<sequence>MKPIRLEIEGINSYAKKQIVDFEKLTSRGIFGIFGKTGSGKSTILDAITLALYGNIARGTKEFINSGCEKATVDYEFEIGQGRDRYIYKISRRFKKKVNGNKTTFGSDYVRLMKKSAFENQDYDIIADKVSDTNRCIKDILGLEESDFLKSVVLPQGKFNEFLTLDGKNRRNMLERIFNLEEYGTELNIKLGREKNKVNSSIDILNARLSEYPDVNLEAKEKLEKEVEFYTKNVNEINEKLSLENKKLIEYQAVYDLCIERESILREIEELESRKEEINSINSKVELSDKANLVKPEIDKIYIIQKNISDIEKNMDDIKQKKSSMDGLYEMLKTDYDEILKKKENISDFRIARKDIERLIEIDRELFVLRDKEISSSKFVLDFEKSIEELKNEMAEIEKKVKLLEELKENNEKILNENKVDRKYKNIVLDALNLENEHIRLSKEIEKENEYIEKERTELKSLLNKLEISDKFIDKKEEEIGNIINSIFEQEKIETLDDDMLNEISRKILYLENEISSVKDLETKITVLSQKKSDNLDIIRTNREKESILKVEIDNIDKIIRETEEKIEKREVDDLSQKIRISWIENFHSGDRCPVCNSHIESIDVISGDKNTLYSNIGRTIEEKKKLEQFNEKRDGLYRSLIELSTRINFDIEKDKKFDSELEEKNKELNKRNSEELEKNVIEISSYRENQRELREIKYKNIEKLNQQKLTIEKEKEDLVRNKIAIKTSIESKESIIFTHSGKISEIEKIRKDVLEKLLDIKEKNCLSDIEKVYNEICAKEEIFDKTSEDNKLILVDLENNKLKLQKNADEKTKLELDFRLETSKLSRIKEDIEKTDIKLKEVHKNLDWNLFQESNVDTDDYSGVLKFIDLYEKETLDLYEKTKVEIENLDGEINKLETLINKMEVEKDSNNKLVLHQQQIIDELIEKFDFLSIEDVIANYCVDEELNRYKKNIDDYEKNVFESNIKLDENSKKLAGRNIKKEELENQKSICDSIQIELDENKDKKSKTVHELEKMEKSLLQVGDILDKLKLKQKNKDSIVVLEKVLRGNKFVEYLSQIYLKNIVYEASERLSEITNERYSLEIDSEYTFVVRDNFNGGIRRAADTLSGGETFLTSLALALALSSQIQLKGRAALEFFFLDEGFGTLDSELLDTVMESLEKLKSNTMSVGIISHVEELKNRIPMKLLVEMDSVESTSIVRIENS</sequence>
<dbReference type="InterPro" id="IPR038729">
    <property type="entry name" value="Rad50/SbcC_AAA"/>
</dbReference>
<keyword evidence="4" id="KW-0175">Coiled coil</keyword>
<evidence type="ECO:0000256" key="1">
    <source>
        <dbReference type="ARBA" id="ARBA00006930"/>
    </source>
</evidence>
<feature type="coiled-coil region" evidence="4">
    <location>
        <begin position="380"/>
        <end position="465"/>
    </location>
</feature>
<dbReference type="PANTHER" id="PTHR32114">
    <property type="entry name" value="ABC TRANSPORTER ABCH.3"/>
    <property type="match status" value="1"/>
</dbReference>
<dbReference type="Proteomes" id="UP000713904">
    <property type="component" value="Unassembled WGS sequence"/>
</dbReference>
<dbReference type="Pfam" id="PF13558">
    <property type="entry name" value="SbcC_Walker_B"/>
    <property type="match status" value="1"/>
</dbReference>
<dbReference type="Gene3D" id="3.40.50.300">
    <property type="entry name" value="P-loop containing nucleotide triphosphate hydrolases"/>
    <property type="match status" value="2"/>
</dbReference>
<proteinExistence type="inferred from homology"/>
<organism evidence="6 7">
    <name type="scientific">Peptostreptococcus canis</name>
    <dbReference type="NCBI Taxonomy" id="1159213"/>
    <lineage>
        <taxon>Bacteria</taxon>
        <taxon>Bacillati</taxon>
        <taxon>Bacillota</taxon>
        <taxon>Clostridia</taxon>
        <taxon>Peptostreptococcales</taxon>
        <taxon>Peptostreptococcaceae</taxon>
        <taxon>Peptostreptococcus</taxon>
    </lineage>
</organism>
<dbReference type="PANTHER" id="PTHR32114:SF2">
    <property type="entry name" value="ABC TRANSPORTER ABCH.3"/>
    <property type="match status" value="1"/>
</dbReference>